<dbReference type="Pfam" id="PF00534">
    <property type="entry name" value="Glycos_transf_1"/>
    <property type="match status" value="1"/>
</dbReference>
<evidence type="ECO:0000313" key="2">
    <source>
        <dbReference type="EMBL" id="SEG02361.1"/>
    </source>
</evidence>
<dbReference type="InterPro" id="IPR001296">
    <property type="entry name" value="Glyco_trans_1"/>
</dbReference>
<dbReference type="GO" id="GO:0016757">
    <property type="term" value="F:glycosyltransferase activity"/>
    <property type="evidence" value="ECO:0007669"/>
    <property type="project" value="InterPro"/>
</dbReference>
<keyword evidence="3" id="KW-1185">Reference proteome</keyword>
<dbReference type="SUPFAM" id="SSF53756">
    <property type="entry name" value="UDP-Glycosyltransferase/glycogen phosphorylase"/>
    <property type="match status" value="2"/>
</dbReference>
<accession>A0A1H5WSF5</accession>
<evidence type="ECO:0000259" key="1">
    <source>
        <dbReference type="Pfam" id="PF00534"/>
    </source>
</evidence>
<name>A0A1H5WSF5_9FIRM</name>
<sequence>MSLESIILKLGEGLRPVITKVVPMKVLSRMKASVVNKASANVAAEGFLPYEPKSFPYGVNLVGNIKGDNGLGQSARIAAKLLKTGEVPYVIRDFFVPPGGSRTNTEYASEVINEDGKNGGKVSQDQMPYGINLIDVNASEFTLAYMNMGKEMWDRHYNIGFWAWEVEDFPEEWLPAFNLVDEVWTPSEFVSNVLRKYTDKPVMTAPHCIELKTDSNCDRKYFGLPEDKFLFMVSFSSGSVMERKNPLAAIKAFKEAFLLNPQEIHENASTEGVGNIIDSQIREAIKEGTVLGGKKEGYNGVGLVIKISEPELSEKDADILASILTPEEQENVYIIKGTSAKEEMNSLVECVDAYVSLHRAEGFGLVMGEAMYLGTPCIATNWSGNVEFMNSNVACMVDAKLIELDRDLDPFKKGYKWADADVSEAAAYMQKLVYDKAYYNRIKQAAYEHARTHLAYENVAKKVKDRIDEIIKG</sequence>
<gene>
    <name evidence="2" type="ORF">SAMN05216537_11815</name>
</gene>
<dbReference type="RefSeq" id="WP_103953407.1">
    <property type="nucleotide sequence ID" value="NZ_FNUL01000018.1"/>
</dbReference>
<dbReference type="Gene3D" id="3.40.50.2000">
    <property type="entry name" value="Glycogen Phosphorylase B"/>
    <property type="match status" value="1"/>
</dbReference>
<dbReference type="EMBL" id="FNUL01000018">
    <property type="protein sequence ID" value="SEG02361.1"/>
    <property type="molecule type" value="Genomic_DNA"/>
</dbReference>
<organism evidence="2 3">
    <name type="scientific">Lachnospira multipara</name>
    <dbReference type="NCBI Taxonomy" id="28051"/>
    <lineage>
        <taxon>Bacteria</taxon>
        <taxon>Bacillati</taxon>
        <taxon>Bacillota</taxon>
        <taxon>Clostridia</taxon>
        <taxon>Lachnospirales</taxon>
        <taxon>Lachnospiraceae</taxon>
        <taxon>Lachnospira</taxon>
    </lineage>
</organism>
<keyword evidence="2" id="KW-0808">Transferase</keyword>
<protein>
    <submittedName>
        <fullName evidence="2">Glycosyltransferase involved in cell wall bisynthesis</fullName>
    </submittedName>
</protein>
<proteinExistence type="predicted"/>
<dbReference type="AlphaFoldDB" id="A0A1H5WSF5"/>
<dbReference type="PANTHER" id="PTHR46656:SF3">
    <property type="entry name" value="PUTATIVE-RELATED"/>
    <property type="match status" value="1"/>
</dbReference>
<dbReference type="PANTHER" id="PTHR46656">
    <property type="entry name" value="PUTATIVE-RELATED"/>
    <property type="match status" value="1"/>
</dbReference>
<dbReference type="CDD" id="cd03801">
    <property type="entry name" value="GT4_PimA-like"/>
    <property type="match status" value="1"/>
</dbReference>
<dbReference type="Proteomes" id="UP000236726">
    <property type="component" value="Unassembled WGS sequence"/>
</dbReference>
<reference evidence="2 3" key="1">
    <citation type="submission" date="2016-10" db="EMBL/GenBank/DDBJ databases">
        <authorList>
            <person name="de Groot N.N."/>
        </authorList>
    </citation>
    <scope>NUCLEOTIDE SEQUENCE [LARGE SCALE GENOMIC DNA]</scope>
    <source>
        <strain evidence="2 3">D15d</strain>
    </source>
</reference>
<evidence type="ECO:0000313" key="3">
    <source>
        <dbReference type="Proteomes" id="UP000236726"/>
    </source>
</evidence>
<feature type="domain" description="Glycosyl transferase family 1" evidence="1">
    <location>
        <begin position="329"/>
        <end position="448"/>
    </location>
</feature>
<dbReference type="STRING" id="1410661.GCA_000702205_01468"/>